<evidence type="ECO:0000256" key="1">
    <source>
        <dbReference type="SAM" id="MobiDB-lite"/>
    </source>
</evidence>
<proteinExistence type="predicted"/>
<feature type="compositionally biased region" description="Polar residues" evidence="1">
    <location>
        <begin position="382"/>
        <end position="395"/>
    </location>
</feature>
<gene>
    <name evidence="2" type="ORF">MERR_LOCUS28765</name>
    <name evidence="3" type="ORF">MERR_LOCUS37316</name>
</gene>
<dbReference type="PANTHER" id="PTHR47527:SF5">
    <property type="entry name" value="PHD-TYPE DOMAIN-CONTAINING PROTEIN"/>
    <property type="match status" value="1"/>
</dbReference>
<dbReference type="AlphaFoldDB" id="A0A6D2K003"/>
<feature type="compositionally biased region" description="Basic and acidic residues" evidence="1">
    <location>
        <begin position="402"/>
        <end position="412"/>
    </location>
</feature>
<evidence type="ECO:0000313" key="2">
    <source>
        <dbReference type="EMBL" id="CAA7041530.1"/>
    </source>
</evidence>
<reference evidence="2 4" key="1">
    <citation type="submission" date="2020-01" db="EMBL/GenBank/DDBJ databases">
        <authorList>
            <person name="Mishra B."/>
        </authorList>
    </citation>
    <scope>NUCLEOTIDE SEQUENCE [LARGE SCALE GENOMIC DNA]</scope>
</reference>
<dbReference type="OrthoDB" id="787137at2759"/>
<name>A0A6D2K003_9BRAS</name>
<evidence type="ECO:0000313" key="3">
    <source>
        <dbReference type="EMBL" id="CAA7050081.1"/>
    </source>
</evidence>
<protein>
    <submittedName>
        <fullName evidence="2">Uncharacterized protein</fullName>
    </submittedName>
</protein>
<feature type="compositionally biased region" description="Polar residues" evidence="1">
    <location>
        <begin position="288"/>
        <end position="297"/>
    </location>
</feature>
<feature type="region of interest" description="Disordered" evidence="1">
    <location>
        <begin position="21"/>
        <end position="55"/>
    </location>
</feature>
<organism evidence="2 4">
    <name type="scientific">Microthlaspi erraticum</name>
    <dbReference type="NCBI Taxonomy" id="1685480"/>
    <lineage>
        <taxon>Eukaryota</taxon>
        <taxon>Viridiplantae</taxon>
        <taxon>Streptophyta</taxon>
        <taxon>Embryophyta</taxon>
        <taxon>Tracheophyta</taxon>
        <taxon>Spermatophyta</taxon>
        <taxon>Magnoliopsida</taxon>
        <taxon>eudicotyledons</taxon>
        <taxon>Gunneridae</taxon>
        <taxon>Pentapetalae</taxon>
        <taxon>rosids</taxon>
        <taxon>malvids</taxon>
        <taxon>Brassicales</taxon>
        <taxon>Brassicaceae</taxon>
        <taxon>Coluteocarpeae</taxon>
        <taxon>Microthlaspi</taxon>
    </lineage>
</organism>
<feature type="compositionally biased region" description="Low complexity" evidence="1">
    <location>
        <begin position="30"/>
        <end position="45"/>
    </location>
</feature>
<evidence type="ECO:0000313" key="4">
    <source>
        <dbReference type="Proteomes" id="UP000467841"/>
    </source>
</evidence>
<feature type="region of interest" description="Disordered" evidence="1">
    <location>
        <begin position="284"/>
        <end position="427"/>
    </location>
</feature>
<accession>A0A6D2K003</accession>
<dbReference type="EMBL" id="CACVBM020001439">
    <property type="protein sequence ID" value="CAA7050081.1"/>
    <property type="molecule type" value="Genomic_DNA"/>
</dbReference>
<dbReference type="EMBL" id="CACVBM020001248">
    <property type="protein sequence ID" value="CAA7041530.1"/>
    <property type="molecule type" value="Genomic_DNA"/>
</dbReference>
<feature type="compositionally biased region" description="Polar residues" evidence="1">
    <location>
        <begin position="351"/>
        <end position="374"/>
    </location>
</feature>
<sequence>MKGVPKSDRYCSRCVQALNGKPFPPKYGRAVTTKSSSSTAGAQSSEAKKLGPMDITVNQPKPFPGFVSGAATTTASAAKTSNSGPQGFRESLICGTSSTAPILLTKTPNPRAIASTSAVTNNGLISKPLTPMSCTSQLPVGNLVHVNAPSSTSAVPYNGLISRPLTTPVGTMSSTSPLPVCNQVPGNATSRATLGTPITSGLVAKAPAVTENGDSSSTASGMADRSILYTDLTTQVHALNFTSSSNSQPVVLHSKTAKATEDAALGQALNADDGPQAHMENVAKCENPSESSTSHSDSLNDKTTSEDGQESSKNAAKKIASDTCENHPTEKCPAAVISDQDSKITPEPSMPQENSAYQTEETACQPPNVSSNYHAQAEEGTPNVQDSLQNIQSQEGKGLNGLDDRHQEHPSEQEFDTSDSIKEAKAA</sequence>
<dbReference type="PANTHER" id="PTHR47527">
    <property type="entry name" value="RING/FYVE/PHD ZINC FINGER SUPERFAMILY PROTEIN"/>
    <property type="match status" value="1"/>
</dbReference>
<keyword evidence="4" id="KW-1185">Reference proteome</keyword>
<dbReference type="Proteomes" id="UP000467841">
    <property type="component" value="Unassembled WGS sequence"/>
</dbReference>